<dbReference type="InterPro" id="IPR036291">
    <property type="entry name" value="NAD(P)-bd_dom_sf"/>
</dbReference>
<comment type="caution">
    <text evidence="2">The sequence shown here is derived from an EMBL/GenBank/DDBJ whole genome shotgun (WGS) entry which is preliminary data.</text>
</comment>
<dbReference type="OrthoDB" id="9789543at2"/>
<proteinExistence type="predicted"/>
<accession>A0A4R9G669</accession>
<name>A0A4R9G669_9LEPT</name>
<dbReference type="EMBL" id="RQEP01000005">
    <property type="protein sequence ID" value="TGK06994.1"/>
    <property type="molecule type" value="Genomic_DNA"/>
</dbReference>
<gene>
    <name evidence="2" type="ORF">EHO59_02425</name>
</gene>
<dbReference type="Proteomes" id="UP000297453">
    <property type="component" value="Unassembled WGS sequence"/>
</dbReference>
<dbReference type="AlphaFoldDB" id="A0A4R9G669"/>
<dbReference type="Gene3D" id="3.90.25.10">
    <property type="entry name" value="UDP-galactose 4-epimerase, domain 1"/>
    <property type="match status" value="1"/>
</dbReference>
<evidence type="ECO:0000313" key="2">
    <source>
        <dbReference type="EMBL" id="TGK06994.1"/>
    </source>
</evidence>
<dbReference type="RefSeq" id="WP_135584396.1">
    <property type="nucleotide sequence ID" value="NZ_RQEP01000005.1"/>
</dbReference>
<sequence length="315" mass="35003">MKYLVTGAEGFVGSYLIQELLKKSGSELLGLGLHPKIKDLPFSYQACDLRDPSSIHSILSEYTPDIIFHLAGQTFVPRAIEDPNETLTINVGGTLNLLEWFRKSGKNVKIIYVSSSDVYGNLRPEHLPVSESLVPEPLNPYASSKISAETYCLQYARSAKNIEALIARPFNHIGVGQNPNFVVPNFCKQVLDTVSKNSGASEILVGDLTPTRDFLHVTDVVNAYILLSESGKNKEIYNICSGTETSIAQVLEWIIEFANSKVVTKTDPGRLRPMDMRRSLGDNSKLKSLGWEPKISVKEAVKEIFQHIQKTEYSI</sequence>
<organism evidence="2 3">
    <name type="scientific">Leptospira semungkisensis</name>
    <dbReference type="NCBI Taxonomy" id="2484985"/>
    <lineage>
        <taxon>Bacteria</taxon>
        <taxon>Pseudomonadati</taxon>
        <taxon>Spirochaetota</taxon>
        <taxon>Spirochaetia</taxon>
        <taxon>Leptospirales</taxon>
        <taxon>Leptospiraceae</taxon>
        <taxon>Leptospira</taxon>
    </lineage>
</organism>
<evidence type="ECO:0000313" key="3">
    <source>
        <dbReference type="Proteomes" id="UP000297453"/>
    </source>
</evidence>
<dbReference type="InterPro" id="IPR016040">
    <property type="entry name" value="NAD(P)-bd_dom"/>
</dbReference>
<evidence type="ECO:0000259" key="1">
    <source>
        <dbReference type="Pfam" id="PF16363"/>
    </source>
</evidence>
<dbReference type="Gene3D" id="3.40.50.720">
    <property type="entry name" value="NAD(P)-binding Rossmann-like Domain"/>
    <property type="match status" value="1"/>
</dbReference>
<dbReference type="PANTHER" id="PTHR43000">
    <property type="entry name" value="DTDP-D-GLUCOSE 4,6-DEHYDRATASE-RELATED"/>
    <property type="match status" value="1"/>
</dbReference>
<feature type="domain" description="NAD(P)-binding" evidence="1">
    <location>
        <begin position="4"/>
        <end position="303"/>
    </location>
</feature>
<dbReference type="SUPFAM" id="SSF51735">
    <property type="entry name" value="NAD(P)-binding Rossmann-fold domains"/>
    <property type="match status" value="1"/>
</dbReference>
<dbReference type="Pfam" id="PF16363">
    <property type="entry name" value="GDP_Man_Dehyd"/>
    <property type="match status" value="1"/>
</dbReference>
<protein>
    <submittedName>
        <fullName evidence="2">NAD-dependent epimerase/dehydratase family protein</fullName>
    </submittedName>
</protein>
<keyword evidence="3" id="KW-1185">Reference proteome</keyword>
<reference evidence="2" key="1">
    <citation type="journal article" date="2019" name="PLoS Negl. Trop. Dis.">
        <title>Revisiting the worldwide diversity of Leptospira species in the environment.</title>
        <authorList>
            <person name="Vincent A.T."/>
            <person name="Schiettekatte O."/>
            <person name="Bourhy P."/>
            <person name="Veyrier F.J."/>
            <person name="Picardeau M."/>
        </authorList>
    </citation>
    <scope>NUCLEOTIDE SEQUENCE [LARGE SCALE GENOMIC DNA]</scope>
    <source>
        <strain evidence="2">SSS9</strain>
    </source>
</reference>